<keyword evidence="16" id="KW-1185">Reference proteome</keyword>
<feature type="transmembrane region" description="Helical" evidence="14">
    <location>
        <begin position="185"/>
        <end position="206"/>
    </location>
</feature>
<evidence type="ECO:0000256" key="3">
    <source>
        <dbReference type="ARBA" id="ARBA00012374"/>
    </source>
</evidence>
<gene>
    <name evidence="14" type="primary">uppP</name>
    <name evidence="15" type="ORF">ABFZ84_00310</name>
</gene>
<dbReference type="GO" id="GO:0050380">
    <property type="term" value="F:undecaprenyl-diphosphatase activity"/>
    <property type="evidence" value="ECO:0007669"/>
    <property type="project" value="UniProtKB-EC"/>
</dbReference>
<dbReference type="NCBIfam" id="NF001393">
    <property type="entry name" value="PRK00281.2-4"/>
    <property type="match status" value="1"/>
</dbReference>
<organism evidence="15 16">
    <name type="scientific">Hyphococcus lacteus</name>
    <dbReference type="NCBI Taxonomy" id="3143536"/>
    <lineage>
        <taxon>Bacteria</taxon>
        <taxon>Pseudomonadati</taxon>
        <taxon>Pseudomonadota</taxon>
        <taxon>Alphaproteobacteria</taxon>
        <taxon>Parvularculales</taxon>
        <taxon>Parvularculaceae</taxon>
        <taxon>Hyphococcus</taxon>
    </lineage>
</organism>
<comment type="function">
    <text evidence="14">Catalyzes the dephosphorylation of undecaprenyl diphosphate (UPP). Confers resistance to bacitracin.</text>
</comment>
<feature type="transmembrane region" description="Helical" evidence="14">
    <location>
        <begin position="251"/>
        <end position="269"/>
    </location>
</feature>
<comment type="subcellular location">
    <subcellularLocation>
        <location evidence="1 14">Cell membrane</location>
        <topology evidence="1 14">Multi-pass membrane protein</topology>
    </subcellularLocation>
</comment>
<keyword evidence="14" id="KW-0133">Cell shape</keyword>
<keyword evidence="10 14" id="KW-0046">Antibiotic resistance</keyword>
<comment type="catalytic activity">
    <reaction evidence="13 14">
        <text>di-trans,octa-cis-undecaprenyl diphosphate + H2O = di-trans,octa-cis-undecaprenyl phosphate + phosphate + H(+)</text>
        <dbReference type="Rhea" id="RHEA:28094"/>
        <dbReference type="ChEBI" id="CHEBI:15377"/>
        <dbReference type="ChEBI" id="CHEBI:15378"/>
        <dbReference type="ChEBI" id="CHEBI:43474"/>
        <dbReference type="ChEBI" id="CHEBI:58405"/>
        <dbReference type="ChEBI" id="CHEBI:60392"/>
        <dbReference type="EC" id="3.6.1.27"/>
    </reaction>
</comment>
<name>A0ABV3Z1T9_9PROT</name>
<proteinExistence type="inferred from homology"/>
<comment type="caution">
    <text evidence="15">The sequence shown here is derived from an EMBL/GenBank/DDBJ whole genome shotgun (WGS) entry which is preliminary data.</text>
</comment>
<accession>A0ABV3Z1T9</accession>
<dbReference type="EC" id="3.6.1.27" evidence="3 14"/>
<dbReference type="Pfam" id="PF02673">
    <property type="entry name" value="BacA"/>
    <property type="match status" value="1"/>
</dbReference>
<dbReference type="EMBL" id="JBEHZE010000001">
    <property type="protein sequence ID" value="MEX6631979.1"/>
    <property type="molecule type" value="Genomic_DNA"/>
</dbReference>
<dbReference type="RefSeq" id="WP_369311611.1">
    <property type="nucleotide sequence ID" value="NZ_JBEHZE010000001.1"/>
</dbReference>
<feature type="transmembrane region" description="Helical" evidence="14">
    <location>
        <begin position="40"/>
        <end position="60"/>
    </location>
</feature>
<evidence type="ECO:0000313" key="15">
    <source>
        <dbReference type="EMBL" id="MEX6631979.1"/>
    </source>
</evidence>
<keyword evidence="7 14" id="KW-0378">Hydrolase</keyword>
<evidence type="ECO:0000256" key="6">
    <source>
        <dbReference type="ARBA" id="ARBA00022692"/>
    </source>
</evidence>
<dbReference type="Proteomes" id="UP001560685">
    <property type="component" value="Unassembled WGS sequence"/>
</dbReference>
<keyword evidence="6 14" id="KW-0812">Transmembrane</keyword>
<evidence type="ECO:0000313" key="16">
    <source>
        <dbReference type="Proteomes" id="UP001560685"/>
    </source>
</evidence>
<evidence type="ECO:0000256" key="7">
    <source>
        <dbReference type="ARBA" id="ARBA00022801"/>
    </source>
</evidence>
<dbReference type="PANTHER" id="PTHR30622:SF4">
    <property type="entry name" value="UNDECAPRENYL-DIPHOSPHATASE"/>
    <property type="match status" value="1"/>
</dbReference>
<feature type="transmembrane region" description="Helical" evidence="14">
    <location>
        <begin position="218"/>
        <end position="239"/>
    </location>
</feature>
<comment type="similarity">
    <text evidence="2 14">Belongs to the UppP family.</text>
</comment>
<evidence type="ECO:0000256" key="1">
    <source>
        <dbReference type="ARBA" id="ARBA00004651"/>
    </source>
</evidence>
<keyword evidence="9 14" id="KW-0472">Membrane</keyword>
<evidence type="ECO:0000256" key="10">
    <source>
        <dbReference type="ARBA" id="ARBA00023251"/>
    </source>
</evidence>
<evidence type="ECO:0000256" key="2">
    <source>
        <dbReference type="ARBA" id="ARBA00010621"/>
    </source>
</evidence>
<evidence type="ECO:0000256" key="14">
    <source>
        <dbReference type="HAMAP-Rule" id="MF_01006"/>
    </source>
</evidence>
<keyword evidence="14" id="KW-0961">Cell wall biogenesis/degradation</keyword>
<comment type="miscellaneous">
    <text evidence="14">Bacitracin is thought to be involved in the inhibition of peptidoglycan synthesis by sequestering undecaprenyl diphosphate, thereby reducing the pool of lipid carrier available.</text>
</comment>
<keyword evidence="8 14" id="KW-1133">Transmembrane helix</keyword>
<protein>
    <recommendedName>
        <fullName evidence="4 14">Undecaprenyl-diphosphatase</fullName>
        <ecNumber evidence="3 14">3.6.1.27</ecNumber>
    </recommendedName>
    <alternativeName>
        <fullName evidence="12 14">Bacitracin resistance protein</fullName>
    </alternativeName>
    <alternativeName>
        <fullName evidence="11 14">Undecaprenyl pyrophosphate phosphatase</fullName>
    </alternativeName>
</protein>
<dbReference type="PANTHER" id="PTHR30622">
    <property type="entry name" value="UNDECAPRENYL-DIPHOSPHATASE"/>
    <property type="match status" value="1"/>
</dbReference>
<feature type="transmembrane region" description="Helical" evidence="14">
    <location>
        <begin position="112"/>
        <end position="130"/>
    </location>
</feature>
<sequence>MTLIQLVVLAIIQGITEFLPISSSAHLILAPLAVNGWQDQGALIDIAAHVGSLVAVLLYFRAETAKLFRGGVDTLRFHPSDDRKLFLFIAAATIPTLMLAGVFVAFGISDMLRSPVVIGFTSIIFGLLLWHGDRSKGSREGLDQITWRDAISIGVAQMVALIPGVSRSGITMTMGRYLGLSRPEAARFSMLLAIPTILALGFFAGIKILQEGAGADVVSALIVAVLSFVCAFASIAFLMRLTQRMSFTPFVIYRVIFGVLLLVFAGQLMNA</sequence>
<evidence type="ECO:0000256" key="12">
    <source>
        <dbReference type="ARBA" id="ARBA00032932"/>
    </source>
</evidence>
<keyword evidence="14" id="KW-0573">Peptidoglycan synthesis</keyword>
<dbReference type="HAMAP" id="MF_01006">
    <property type="entry name" value="Undec_diphosphatase"/>
    <property type="match status" value="1"/>
</dbReference>
<evidence type="ECO:0000256" key="8">
    <source>
        <dbReference type="ARBA" id="ARBA00022989"/>
    </source>
</evidence>
<evidence type="ECO:0000256" key="11">
    <source>
        <dbReference type="ARBA" id="ARBA00032707"/>
    </source>
</evidence>
<evidence type="ECO:0000256" key="13">
    <source>
        <dbReference type="ARBA" id="ARBA00047594"/>
    </source>
</evidence>
<evidence type="ECO:0000256" key="5">
    <source>
        <dbReference type="ARBA" id="ARBA00022475"/>
    </source>
</evidence>
<reference evidence="15 16" key="1">
    <citation type="submission" date="2024-05" db="EMBL/GenBank/DDBJ databases">
        <title>Three bacterial strains, DH-69, EH-24, and ECK-19 isolated from coastal sediments.</title>
        <authorList>
            <person name="Ye Y.-Q."/>
            <person name="Du Z.-J."/>
        </authorList>
    </citation>
    <scope>NUCLEOTIDE SEQUENCE [LARGE SCALE GENOMIC DNA]</scope>
    <source>
        <strain evidence="15 16">ECK-19</strain>
    </source>
</reference>
<dbReference type="InterPro" id="IPR003824">
    <property type="entry name" value="UppP"/>
</dbReference>
<evidence type="ECO:0000256" key="4">
    <source>
        <dbReference type="ARBA" id="ARBA00021581"/>
    </source>
</evidence>
<keyword evidence="5 14" id="KW-1003">Cell membrane</keyword>
<feature type="transmembrane region" description="Helical" evidence="14">
    <location>
        <begin position="85"/>
        <end position="106"/>
    </location>
</feature>
<evidence type="ECO:0000256" key="9">
    <source>
        <dbReference type="ARBA" id="ARBA00023136"/>
    </source>
</evidence>